<comment type="caution">
    <text evidence="16">The sequence shown here is derived from an EMBL/GenBank/DDBJ whole genome shotgun (WGS) entry which is preliminary data.</text>
</comment>
<dbReference type="EMBL" id="VLLN01000005">
    <property type="protein sequence ID" value="TWJ26516.1"/>
    <property type="molecule type" value="Genomic_DNA"/>
</dbReference>
<keyword evidence="13" id="KW-0444">Lipid biosynthesis</keyword>
<dbReference type="FunFam" id="3.40.50.20:FF:000010">
    <property type="entry name" value="Propionyl-CoA carboxylase subunit alpha"/>
    <property type="match status" value="1"/>
</dbReference>
<evidence type="ECO:0000256" key="7">
    <source>
        <dbReference type="ARBA" id="ARBA00022741"/>
    </source>
</evidence>
<dbReference type="PROSITE" id="PS00866">
    <property type="entry name" value="CPSASE_1"/>
    <property type="match status" value="1"/>
</dbReference>
<dbReference type="InterPro" id="IPR011761">
    <property type="entry name" value="ATP-grasp"/>
</dbReference>
<dbReference type="GO" id="GO:0006633">
    <property type="term" value="P:fatty acid biosynthetic process"/>
    <property type="evidence" value="ECO:0007669"/>
    <property type="project" value="UniProtKB-KW"/>
</dbReference>
<evidence type="ECO:0000256" key="3">
    <source>
        <dbReference type="ARBA" id="ARBA00011750"/>
    </source>
</evidence>
<dbReference type="InterPro" id="IPR005479">
    <property type="entry name" value="CPAse_ATP-bd"/>
</dbReference>
<dbReference type="InterPro" id="IPR005482">
    <property type="entry name" value="Biotin_COase_C"/>
</dbReference>
<keyword evidence="13" id="KW-0443">Lipid metabolism</keyword>
<keyword evidence="16" id="KW-0808">Transferase</keyword>
<dbReference type="Pfam" id="PF00289">
    <property type="entry name" value="Biotin_carb_N"/>
    <property type="match status" value="1"/>
</dbReference>
<dbReference type="NCBIfam" id="TIGR00514">
    <property type="entry name" value="accC"/>
    <property type="match status" value="1"/>
</dbReference>
<evidence type="ECO:0000313" key="16">
    <source>
        <dbReference type="EMBL" id="TWJ26516.1"/>
    </source>
</evidence>
<dbReference type="AlphaFoldDB" id="A0A562W8F8"/>
<dbReference type="SUPFAM" id="SSF51246">
    <property type="entry name" value="Rudiment single hybrid motif"/>
    <property type="match status" value="1"/>
</dbReference>
<dbReference type="GO" id="GO:2001295">
    <property type="term" value="P:malonyl-CoA biosynthetic process"/>
    <property type="evidence" value="ECO:0007669"/>
    <property type="project" value="UniProtKB-UniPathway"/>
</dbReference>
<evidence type="ECO:0000256" key="5">
    <source>
        <dbReference type="ARBA" id="ARBA00022598"/>
    </source>
</evidence>
<dbReference type="InterPro" id="IPR051602">
    <property type="entry name" value="ACC_Biotin_Carboxylase"/>
</dbReference>
<dbReference type="OrthoDB" id="9769961at2"/>
<dbReference type="GO" id="GO:0016740">
    <property type="term" value="F:transferase activity"/>
    <property type="evidence" value="ECO:0007669"/>
    <property type="project" value="UniProtKB-KW"/>
</dbReference>
<dbReference type="InterPro" id="IPR011764">
    <property type="entry name" value="Biotin_carboxylation_dom"/>
</dbReference>
<evidence type="ECO:0000313" key="17">
    <source>
        <dbReference type="Proteomes" id="UP000319449"/>
    </source>
</evidence>
<evidence type="ECO:0000256" key="12">
    <source>
        <dbReference type="PROSITE-ProRule" id="PRU00409"/>
    </source>
</evidence>
<comment type="catalytic activity">
    <reaction evidence="11 13">
        <text>N(6)-biotinyl-L-lysyl-[protein] + hydrogencarbonate + ATP = N(6)-carboxybiotinyl-L-lysyl-[protein] + ADP + phosphate + H(+)</text>
        <dbReference type="Rhea" id="RHEA:13501"/>
        <dbReference type="Rhea" id="RHEA-COMP:10505"/>
        <dbReference type="Rhea" id="RHEA-COMP:10506"/>
        <dbReference type="ChEBI" id="CHEBI:15378"/>
        <dbReference type="ChEBI" id="CHEBI:17544"/>
        <dbReference type="ChEBI" id="CHEBI:30616"/>
        <dbReference type="ChEBI" id="CHEBI:43474"/>
        <dbReference type="ChEBI" id="CHEBI:83144"/>
        <dbReference type="ChEBI" id="CHEBI:83145"/>
        <dbReference type="ChEBI" id="CHEBI:456216"/>
        <dbReference type="EC" id="6.3.4.14"/>
    </reaction>
</comment>
<dbReference type="PROSITE" id="PS00867">
    <property type="entry name" value="CPSASE_2"/>
    <property type="match status" value="1"/>
</dbReference>
<evidence type="ECO:0000256" key="8">
    <source>
        <dbReference type="ARBA" id="ARBA00022840"/>
    </source>
</evidence>
<evidence type="ECO:0000256" key="11">
    <source>
        <dbReference type="ARBA" id="ARBA00048600"/>
    </source>
</evidence>
<dbReference type="PROSITE" id="PS50979">
    <property type="entry name" value="BC"/>
    <property type="match status" value="1"/>
</dbReference>
<dbReference type="PANTHER" id="PTHR48095">
    <property type="entry name" value="PYRUVATE CARBOXYLASE SUBUNIT A"/>
    <property type="match status" value="1"/>
</dbReference>
<evidence type="ECO:0000256" key="10">
    <source>
        <dbReference type="ARBA" id="ARBA00023267"/>
    </source>
</evidence>
<keyword evidence="10 13" id="KW-0092">Biotin</keyword>
<dbReference type="UniPathway" id="UPA00655">
    <property type="reaction ID" value="UER00711"/>
</dbReference>
<dbReference type="Pfam" id="PF02786">
    <property type="entry name" value="CPSase_L_D2"/>
    <property type="match status" value="1"/>
</dbReference>
<gene>
    <name evidence="16" type="ORF">JN12_01224</name>
</gene>
<feature type="domain" description="ATP-grasp" evidence="14">
    <location>
        <begin position="120"/>
        <end position="317"/>
    </location>
</feature>
<dbReference type="EC" id="6.3.4.14" evidence="4 13"/>
<accession>A0A562W8F8</accession>
<name>A0A562W8F8_9BACT</name>
<dbReference type="FunFam" id="3.30.1490.20:FF:000018">
    <property type="entry name" value="Biotin carboxylase"/>
    <property type="match status" value="1"/>
</dbReference>
<evidence type="ECO:0000259" key="14">
    <source>
        <dbReference type="PROSITE" id="PS50975"/>
    </source>
</evidence>
<keyword evidence="8 12" id="KW-0067">ATP-binding</keyword>
<evidence type="ECO:0000256" key="2">
    <source>
        <dbReference type="ARBA" id="ARBA00004956"/>
    </source>
</evidence>
<keyword evidence="6" id="KW-0479">Metal-binding</keyword>
<keyword evidence="7 12" id="KW-0547">Nucleotide-binding</keyword>
<sequence length="446" mass="49065">MFHKVLIANRGEIAMRIIRACKELGIKTVAVYSTADKDSLHVKLADESVCIGPPPSLSSYLNINAIISAAELTDSEAIHPGYGFLSENARFAEICEQCGITFIGPSSHSMRVMGDKISARQAVIKENVPILPGTKEGVKDVDEAVRIAKEIGFPVIIKATAGGGGRGMKIVHSPAALPNAFATARAEAQSGFGNPEVYIEKYCERPRHVEIQILGDKHGNVIHLGERDCSIQRRHQKIIEEAPSVISTPELRATMGEAAVRAAKAVGYSSAGTIEFLVDKDNNFYFMEMNTRIQVEHPVTEMITGIDIVQEQIRVAFGEKLRYAQKDVKINGHAIECRINAEDPVKFTPSPGKITSYHTPGGLGVRVDSFVYDGYTVVPHYDSLIAKLIVHAETREAAIRRMARALDEYIVEGIRTTIPFHKRIMANKDFIEGDIDTSFLERIVLE</sequence>
<comment type="subunit">
    <text evidence="3 13">Acetyl-CoA carboxylase is a heterohexamer of biotin carboxyl carrier protein, biotin carboxylase and the two subunits of carboxyl transferase in a 2:2 complex.</text>
</comment>
<organism evidence="16 17">
    <name type="scientific">Geobacter argillaceus</name>
    <dbReference type="NCBI Taxonomy" id="345631"/>
    <lineage>
        <taxon>Bacteria</taxon>
        <taxon>Pseudomonadati</taxon>
        <taxon>Thermodesulfobacteriota</taxon>
        <taxon>Desulfuromonadia</taxon>
        <taxon>Geobacterales</taxon>
        <taxon>Geobacteraceae</taxon>
        <taxon>Geobacter</taxon>
    </lineage>
</organism>
<comment type="pathway">
    <text evidence="2 13">Lipid metabolism; malonyl-CoA biosynthesis; malonyl-CoA from acetyl-CoA: step 1/1.</text>
</comment>
<comment type="function">
    <text evidence="1 13">This protein is a component of the acetyl coenzyme A carboxylase complex; first, biotin carboxylase catalyzes the carboxylation of the carrier protein and then the transcarboxylase transfers the carboxyl group to form malonyl-CoA.</text>
</comment>
<dbReference type="GO" id="GO:0004075">
    <property type="term" value="F:biotin carboxylase activity"/>
    <property type="evidence" value="ECO:0007669"/>
    <property type="project" value="UniProtKB-EC"/>
</dbReference>
<dbReference type="GO" id="GO:0005524">
    <property type="term" value="F:ATP binding"/>
    <property type="evidence" value="ECO:0007669"/>
    <property type="project" value="UniProtKB-UniRule"/>
</dbReference>
<dbReference type="Proteomes" id="UP000319449">
    <property type="component" value="Unassembled WGS sequence"/>
</dbReference>
<evidence type="ECO:0000256" key="13">
    <source>
        <dbReference type="RuleBase" id="RU365063"/>
    </source>
</evidence>
<proteinExistence type="predicted"/>
<dbReference type="SUPFAM" id="SSF52440">
    <property type="entry name" value="PreATP-grasp domain"/>
    <property type="match status" value="1"/>
</dbReference>
<keyword evidence="9" id="KW-0460">Magnesium</keyword>
<dbReference type="Pfam" id="PF02785">
    <property type="entry name" value="Biotin_carb_C"/>
    <property type="match status" value="1"/>
</dbReference>
<keyword evidence="13" id="KW-0275">Fatty acid biosynthesis</keyword>
<keyword evidence="5 13" id="KW-0436">Ligase</keyword>
<dbReference type="PANTHER" id="PTHR48095:SF2">
    <property type="entry name" value="BIOTIN CARBOXYLASE, CHLOROPLASTIC"/>
    <property type="match status" value="1"/>
</dbReference>
<feature type="domain" description="Biotin carboxylation" evidence="15">
    <location>
        <begin position="1"/>
        <end position="445"/>
    </location>
</feature>
<evidence type="ECO:0000256" key="4">
    <source>
        <dbReference type="ARBA" id="ARBA00013263"/>
    </source>
</evidence>
<evidence type="ECO:0000259" key="15">
    <source>
        <dbReference type="PROSITE" id="PS50979"/>
    </source>
</evidence>
<keyword evidence="13" id="KW-0276">Fatty acid metabolism</keyword>
<dbReference type="FunFam" id="3.30.470.20:FF:000028">
    <property type="entry name" value="Methylcrotonoyl-CoA carboxylase subunit alpha, mitochondrial"/>
    <property type="match status" value="1"/>
</dbReference>
<dbReference type="InterPro" id="IPR016185">
    <property type="entry name" value="PreATP-grasp_dom_sf"/>
</dbReference>
<dbReference type="RefSeq" id="WP_145019751.1">
    <property type="nucleotide sequence ID" value="NZ_VLLN01000005.1"/>
</dbReference>
<dbReference type="PROSITE" id="PS50975">
    <property type="entry name" value="ATP_GRASP"/>
    <property type="match status" value="1"/>
</dbReference>
<protein>
    <recommendedName>
        <fullName evidence="4 13">Biotin carboxylase</fullName>
        <ecNumber evidence="4 13">6.3.4.14</ecNumber>
    </recommendedName>
    <alternativeName>
        <fullName evidence="13">Acetyl-coenzyme A carboxylase biotin carboxylase subunit A</fullName>
    </alternativeName>
</protein>
<evidence type="ECO:0000256" key="9">
    <source>
        <dbReference type="ARBA" id="ARBA00022842"/>
    </source>
</evidence>
<dbReference type="InterPro" id="IPR011054">
    <property type="entry name" value="Rudment_hybrid_motif"/>
</dbReference>
<reference evidence="16 17" key="1">
    <citation type="submission" date="2019-07" db="EMBL/GenBank/DDBJ databases">
        <title>Genomic Encyclopedia of Archaeal and Bacterial Type Strains, Phase II (KMG-II): from individual species to whole genera.</title>
        <authorList>
            <person name="Goeker M."/>
        </authorList>
    </citation>
    <scope>NUCLEOTIDE SEQUENCE [LARGE SCALE GENOMIC DNA]</scope>
    <source>
        <strain evidence="16 17">ATCC BAA-1139</strain>
    </source>
</reference>
<dbReference type="SUPFAM" id="SSF56059">
    <property type="entry name" value="Glutathione synthetase ATP-binding domain-like"/>
    <property type="match status" value="1"/>
</dbReference>
<dbReference type="InterPro" id="IPR005481">
    <property type="entry name" value="BC-like_N"/>
</dbReference>
<evidence type="ECO:0000256" key="1">
    <source>
        <dbReference type="ARBA" id="ARBA00003761"/>
    </source>
</evidence>
<dbReference type="SMART" id="SM00878">
    <property type="entry name" value="Biotin_carb_C"/>
    <property type="match status" value="1"/>
</dbReference>
<evidence type="ECO:0000256" key="6">
    <source>
        <dbReference type="ARBA" id="ARBA00022723"/>
    </source>
</evidence>
<dbReference type="NCBIfam" id="NF006367">
    <property type="entry name" value="PRK08591.1"/>
    <property type="match status" value="1"/>
</dbReference>
<dbReference type="GO" id="GO:0046872">
    <property type="term" value="F:metal ion binding"/>
    <property type="evidence" value="ECO:0007669"/>
    <property type="project" value="UniProtKB-KW"/>
</dbReference>
<dbReference type="Gene3D" id="3.30.470.20">
    <property type="entry name" value="ATP-grasp fold, B domain"/>
    <property type="match status" value="1"/>
</dbReference>
<keyword evidence="17" id="KW-1185">Reference proteome</keyword>
<dbReference type="InterPro" id="IPR004549">
    <property type="entry name" value="Acetyl_CoA_COase_biotin_COase"/>
</dbReference>